<feature type="region of interest" description="Disordered" evidence="1">
    <location>
        <begin position="1"/>
        <end position="23"/>
    </location>
</feature>
<feature type="compositionally biased region" description="Basic and acidic residues" evidence="1">
    <location>
        <begin position="200"/>
        <end position="211"/>
    </location>
</feature>
<reference evidence="2 3" key="1">
    <citation type="submission" date="2022-04" db="EMBL/GenBank/DDBJ databases">
        <title>Spirosoma sp. strain RP8 genome sequencing and assembly.</title>
        <authorList>
            <person name="Jung Y."/>
        </authorList>
    </citation>
    <scope>NUCLEOTIDE SEQUENCE [LARGE SCALE GENOMIC DNA]</scope>
    <source>
        <strain evidence="2 3">RP8</strain>
    </source>
</reference>
<evidence type="ECO:0008006" key="4">
    <source>
        <dbReference type="Google" id="ProtNLM"/>
    </source>
</evidence>
<gene>
    <name evidence="2" type="ORF">M0L20_06620</name>
</gene>
<dbReference type="RefSeq" id="WP_248476214.1">
    <property type="nucleotide sequence ID" value="NZ_JALPRF010000001.1"/>
</dbReference>
<comment type="caution">
    <text evidence="2">The sequence shown here is derived from an EMBL/GenBank/DDBJ whole genome shotgun (WGS) entry which is preliminary data.</text>
</comment>
<dbReference type="SUPFAM" id="SSF46565">
    <property type="entry name" value="Chaperone J-domain"/>
    <property type="match status" value="1"/>
</dbReference>
<evidence type="ECO:0000313" key="2">
    <source>
        <dbReference type="EMBL" id="MCK8491521.1"/>
    </source>
</evidence>
<accession>A0ABT0HH80</accession>
<evidence type="ECO:0000256" key="1">
    <source>
        <dbReference type="SAM" id="MobiDB-lite"/>
    </source>
</evidence>
<evidence type="ECO:0000313" key="3">
    <source>
        <dbReference type="Proteomes" id="UP001202180"/>
    </source>
</evidence>
<feature type="region of interest" description="Disordered" evidence="1">
    <location>
        <begin position="176"/>
        <end position="211"/>
    </location>
</feature>
<dbReference type="Gene3D" id="1.10.287.110">
    <property type="entry name" value="DnaJ domain"/>
    <property type="match status" value="1"/>
</dbReference>
<proteinExistence type="predicted"/>
<dbReference type="EMBL" id="JALPRF010000001">
    <property type="protein sequence ID" value="MCK8491521.1"/>
    <property type="molecule type" value="Genomic_DNA"/>
</dbReference>
<keyword evidence="3" id="KW-1185">Reference proteome</keyword>
<protein>
    <recommendedName>
        <fullName evidence="4">J domain-containing protein</fullName>
    </recommendedName>
</protein>
<dbReference type="InterPro" id="IPR036869">
    <property type="entry name" value="J_dom_sf"/>
</dbReference>
<sequence>MSSNQPQVVRIPTLSKDNPSLSKNQKEFNRLTAKIGELEDELSQFRAQATTIQQRIYTEYEPLLREYNGHKATLVRVFDRAYERPEATKNEKKKLADLIVNLAYDLISEHGMDDLKPIFDKYDPDGFDTTDAEADQQVSEAMKEMVSSLYGITFDDQVDVSTREKFMAYLDEQLQARQGADQQRQQDKADKRAKRPKSAKQQEREAKKQLDARNITKAVRTLYMDLVKAFHPDREPDESEKIRKTEIMQRVTEAYEKSDLLALLRLQLEFNRIDQQHLESLADEQLRYYNKILKQQADELSSELFDLQSQLASTLGKPFAVVRSLVGLEMSFNNSIRDLKKSVKEAKKDVKDLSDPAILKVWLRSYQIQ</sequence>
<dbReference type="Proteomes" id="UP001202180">
    <property type="component" value="Unassembled WGS sequence"/>
</dbReference>
<organism evidence="2 3">
    <name type="scientific">Spirosoma liriopis</name>
    <dbReference type="NCBI Taxonomy" id="2937440"/>
    <lineage>
        <taxon>Bacteria</taxon>
        <taxon>Pseudomonadati</taxon>
        <taxon>Bacteroidota</taxon>
        <taxon>Cytophagia</taxon>
        <taxon>Cytophagales</taxon>
        <taxon>Cytophagaceae</taxon>
        <taxon>Spirosoma</taxon>
    </lineage>
</organism>
<name>A0ABT0HH80_9BACT</name>